<keyword evidence="1" id="KW-0732">Signal</keyword>
<evidence type="ECO:0000313" key="3">
    <source>
        <dbReference type="Proteomes" id="UP001233360"/>
    </source>
</evidence>
<name>A0ABU0UX75_ACIBI</name>
<dbReference type="NCBIfam" id="TIGR04219">
    <property type="entry name" value="OMP_w_GlyGly"/>
    <property type="match status" value="1"/>
</dbReference>
<sequence length="246" mass="27684">MKMLKYLSCCITFGLSNMAQADFIGIKGSVDYWLYHGHVQAQPLTTPLSNQQGSGSLIINPDLDSNHTHDLKRDAALQFSFAIEHPIPLFPNAKIRYVNLDSQIKNAGHDNVSLHDTDFILYYQILDNIVNLDLGIGATHLSGDVSRSDTDQINLNKTYPIIYLNTEAKLPFTGLMALAEVNYSHMNNTKIRDIRGEAKYELINNIIVDVGAKVGYRMLKIDLDDHQNNDLNFEFKGPYIGLEAHF</sequence>
<proteinExistence type="predicted"/>
<protein>
    <submittedName>
        <fullName evidence="2">Outer membrane protein</fullName>
    </submittedName>
</protein>
<evidence type="ECO:0000313" key="2">
    <source>
        <dbReference type="EMBL" id="MDQ1209166.1"/>
    </source>
</evidence>
<reference evidence="2 3" key="1">
    <citation type="submission" date="2023-07" db="EMBL/GenBank/DDBJ databases">
        <title>Functional and genomic diversity of the sorghum phyllosphere microbiome.</title>
        <authorList>
            <person name="Shade A."/>
        </authorList>
    </citation>
    <scope>NUCLEOTIDE SEQUENCE [LARGE SCALE GENOMIC DNA]</scope>
    <source>
        <strain evidence="2 3">SORGH_AS_0887</strain>
    </source>
</reference>
<accession>A0ABU0UX75</accession>
<dbReference type="RefSeq" id="WP_307003573.1">
    <property type="nucleotide sequence ID" value="NZ_JAUTBK010000002.1"/>
</dbReference>
<keyword evidence="3" id="KW-1185">Reference proteome</keyword>
<feature type="chain" id="PRO_5045055878" evidence="1">
    <location>
        <begin position="22"/>
        <end position="246"/>
    </location>
</feature>
<comment type="caution">
    <text evidence="2">The sequence shown here is derived from an EMBL/GenBank/DDBJ whole genome shotgun (WGS) entry which is preliminary data.</text>
</comment>
<dbReference type="InterPro" id="IPR026387">
    <property type="entry name" value="OMP_w_GlyGly"/>
</dbReference>
<dbReference type="EMBL" id="JAUTBK010000002">
    <property type="protein sequence ID" value="MDQ1209166.1"/>
    <property type="molecule type" value="Genomic_DNA"/>
</dbReference>
<gene>
    <name evidence="2" type="ORF">QE380_002089</name>
</gene>
<evidence type="ECO:0000256" key="1">
    <source>
        <dbReference type="SAM" id="SignalP"/>
    </source>
</evidence>
<dbReference type="Proteomes" id="UP001233360">
    <property type="component" value="Unassembled WGS sequence"/>
</dbReference>
<organism evidence="2 3">
    <name type="scientific">Acinetobacter baylyi</name>
    <dbReference type="NCBI Taxonomy" id="202950"/>
    <lineage>
        <taxon>Bacteria</taxon>
        <taxon>Pseudomonadati</taxon>
        <taxon>Pseudomonadota</taxon>
        <taxon>Gammaproteobacteria</taxon>
        <taxon>Moraxellales</taxon>
        <taxon>Moraxellaceae</taxon>
        <taxon>Acinetobacter</taxon>
    </lineage>
</organism>
<feature type="signal peptide" evidence="1">
    <location>
        <begin position="1"/>
        <end position="21"/>
    </location>
</feature>